<sequence length="92" mass="9748">MNKYGVGRWCGIGSLFCIVLYVISFLVLRGPDVDVYLIISLGGVLSLLGIVLAIVSTVLSKRFVYLVIGLLGNGAVLACSFLLLLAMGISEP</sequence>
<feature type="transmembrane region" description="Helical" evidence="1">
    <location>
        <begin position="35"/>
        <end position="57"/>
    </location>
</feature>
<keyword evidence="1" id="KW-0472">Membrane</keyword>
<accession>A0ABU9VGF5</accession>
<comment type="caution">
    <text evidence="2">The sequence shown here is derived from an EMBL/GenBank/DDBJ whole genome shotgun (WGS) entry which is preliminary data.</text>
</comment>
<evidence type="ECO:0000256" key="1">
    <source>
        <dbReference type="SAM" id="Phobius"/>
    </source>
</evidence>
<name>A0ABU9VGF5_9BACI</name>
<keyword evidence="3" id="KW-1185">Reference proteome</keyword>
<dbReference type="EMBL" id="JBCITK010000001">
    <property type="protein sequence ID" value="MEN0642705.1"/>
    <property type="molecule type" value="Genomic_DNA"/>
</dbReference>
<protein>
    <submittedName>
        <fullName evidence="2">Uncharacterized protein</fullName>
    </submittedName>
</protein>
<feature type="transmembrane region" description="Helical" evidence="1">
    <location>
        <begin position="6"/>
        <end position="28"/>
    </location>
</feature>
<reference evidence="2 3" key="1">
    <citation type="submission" date="2024-03" db="EMBL/GenBank/DDBJ databases">
        <title>Bacilli Hybrid Assemblies.</title>
        <authorList>
            <person name="Kovac J."/>
        </authorList>
    </citation>
    <scope>NUCLEOTIDE SEQUENCE [LARGE SCALE GENOMIC DNA]</scope>
    <source>
        <strain evidence="2 3">FSL R7-0666</strain>
    </source>
</reference>
<proteinExistence type="predicted"/>
<evidence type="ECO:0000313" key="2">
    <source>
        <dbReference type="EMBL" id="MEN0642705.1"/>
    </source>
</evidence>
<dbReference type="RefSeq" id="WP_343129787.1">
    <property type="nucleotide sequence ID" value="NZ_JBCITK010000001.1"/>
</dbReference>
<keyword evidence="1" id="KW-0812">Transmembrane</keyword>
<dbReference type="Proteomes" id="UP001418796">
    <property type="component" value="Unassembled WGS sequence"/>
</dbReference>
<gene>
    <name evidence="2" type="ORF">MKY91_05970</name>
</gene>
<keyword evidence="1" id="KW-1133">Transmembrane helix</keyword>
<organism evidence="2 3">
    <name type="scientific">Alkalicoccobacillus gibsonii</name>
    <dbReference type="NCBI Taxonomy" id="79881"/>
    <lineage>
        <taxon>Bacteria</taxon>
        <taxon>Bacillati</taxon>
        <taxon>Bacillota</taxon>
        <taxon>Bacilli</taxon>
        <taxon>Bacillales</taxon>
        <taxon>Bacillaceae</taxon>
        <taxon>Alkalicoccobacillus</taxon>
    </lineage>
</organism>
<evidence type="ECO:0000313" key="3">
    <source>
        <dbReference type="Proteomes" id="UP001418796"/>
    </source>
</evidence>
<feature type="transmembrane region" description="Helical" evidence="1">
    <location>
        <begin position="63"/>
        <end position="86"/>
    </location>
</feature>